<keyword evidence="2" id="KW-1185">Reference proteome</keyword>
<reference evidence="2" key="1">
    <citation type="journal article" date="2015" name="Proc. Natl. Acad. Sci. U.S.A.">
        <title>Genome sequence of the Asian Tiger mosquito, Aedes albopictus, reveals insights into its biology, genetics, and evolution.</title>
        <authorList>
            <person name="Chen X.G."/>
            <person name="Jiang X."/>
            <person name="Gu J."/>
            <person name="Xu M."/>
            <person name="Wu Y."/>
            <person name="Deng Y."/>
            <person name="Zhang C."/>
            <person name="Bonizzoni M."/>
            <person name="Dermauw W."/>
            <person name="Vontas J."/>
            <person name="Armbruster P."/>
            <person name="Huang X."/>
            <person name="Yang Y."/>
            <person name="Zhang H."/>
            <person name="He W."/>
            <person name="Peng H."/>
            <person name="Liu Y."/>
            <person name="Wu K."/>
            <person name="Chen J."/>
            <person name="Lirakis M."/>
            <person name="Topalis P."/>
            <person name="Van Leeuwen T."/>
            <person name="Hall A.B."/>
            <person name="Jiang X."/>
            <person name="Thorpe C."/>
            <person name="Mueller R.L."/>
            <person name="Sun C."/>
            <person name="Waterhouse R.M."/>
            <person name="Yan G."/>
            <person name="Tu Z.J."/>
            <person name="Fang X."/>
            <person name="James A.A."/>
        </authorList>
    </citation>
    <scope>NUCLEOTIDE SEQUENCE [LARGE SCALE GENOMIC DNA]</scope>
    <source>
        <strain evidence="2">Foshan</strain>
    </source>
</reference>
<dbReference type="InterPro" id="IPR006912">
    <property type="entry name" value="Harbinger_derived_prot"/>
</dbReference>
<name>A0ABM1ZUJ6_AEDAL</name>
<evidence type="ECO:0008006" key="3">
    <source>
        <dbReference type="Google" id="ProtNLM"/>
    </source>
</evidence>
<dbReference type="GeneID" id="109399044"/>
<dbReference type="Pfam" id="PF04827">
    <property type="entry name" value="Plant_tran"/>
    <property type="match status" value="1"/>
</dbReference>
<dbReference type="Proteomes" id="UP000069940">
    <property type="component" value="Unassembled WGS sequence"/>
</dbReference>
<organism evidence="1 2">
    <name type="scientific">Aedes albopictus</name>
    <name type="common">Asian tiger mosquito</name>
    <name type="synonym">Stegomyia albopicta</name>
    <dbReference type="NCBI Taxonomy" id="7160"/>
    <lineage>
        <taxon>Eukaryota</taxon>
        <taxon>Metazoa</taxon>
        <taxon>Ecdysozoa</taxon>
        <taxon>Arthropoda</taxon>
        <taxon>Hexapoda</taxon>
        <taxon>Insecta</taxon>
        <taxon>Pterygota</taxon>
        <taxon>Neoptera</taxon>
        <taxon>Endopterygota</taxon>
        <taxon>Diptera</taxon>
        <taxon>Nematocera</taxon>
        <taxon>Culicoidea</taxon>
        <taxon>Culicidae</taxon>
        <taxon>Culicinae</taxon>
        <taxon>Aedini</taxon>
        <taxon>Aedes</taxon>
        <taxon>Stegomyia</taxon>
    </lineage>
</organism>
<dbReference type="PANTHER" id="PTHR47150">
    <property type="entry name" value="OS12G0169200 PROTEIN"/>
    <property type="match status" value="1"/>
</dbReference>
<proteinExistence type="predicted"/>
<reference evidence="1" key="2">
    <citation type="submission" date="2025-05" db="UniProtKB">
        <authorList>
            <consortium name="EnsemblMetazoa"/>
        </authorList>
    </citation>
    <scope>IDENTIFICATION</scope>
    <source>
        <strain evidence="1">Foshan</strain>
    </source>
</reference>
<sequence>MLESVETVMVIQKQSILLLHQPNFLRAGQSDLQRLLRIGEERGFPGMLGSLDCTHWQWKNCPMAWAGQYKGKEKKPSIILEVVASYDLWIWHAFFGMPGSNNDINVLERSSLFSDLYNGKTPEVHYTINGHSYNMGYYLADGIYPPLATLVQTISAPVSQKRKHFAEMQESARKDVERVFSVLSEKFAMIKNPARLWNKHDLAAIMRCCIILHNMIIEDQRDTSTHFEYGSACVTTHNVTSDETDFGTFLARFEKVHDVSRHHQLQNDLIEHLWKVKGKEN</sequence>
<dbReference type="EnsemblMetazoa" id="AALFPA23_021775.R32246">
    <property type="protein sequence ID" value="AALFPA23_021775.P32246"/>
    <property type="gene ID" value="AALFPA23_021775"/>
</dbReference>
<dbReference type="RefSeq" id="XP_062704191.1">
    <property type="nucleotide sequence ID" value="XM_062848207.1"/>
</dbReference>
<accession>A0ABM1ZUJ6</accession>
<evidence type="ECO:0000313" key="2">
    <source>
        <dbReference type="Proteomes" id="UP000069940"/>
    </source>
</evidence>
<protein>
    <recommendedName>
        <fullName evidence="3">DDE Tnp4 domain-containing protein</fullName>
    </recommendedName>
</protein>
<dbReference type="PANTHER" id="PTHR47150:SF7">
    <property type="entry name" value="NUCLEASE"/>
    <property type="match status" value="1"/>
</dbReference>
<evidence type="ECO:0000313" key="1">
    <source>
        <dbReference type="EnsemblMetazoa" id="AALFPA23_021775.P32246"/>
    </source>
</evidence>